<sequence length="471" mass="52364">MTFTVAIIGRPNVGKSTLFNRLVGQKIAIVDDTPGVTRDRRPGEARIGDLYFTIIDTAGLEDADPETLEGRMRAQTEMAIEEADVSMFLIDARVGVTPVDEHFAELLRRVGKPVVLVANKAEGKVGESGVLEAYSLGLGEPVAISAEHGEGMADLFAALLPFEREEDELSDEEDDFDAPLPIDPETGEEMEAPLDLNRPIKVAIVGRPNAGKSTLINTMLGEDRLLVGPEAGITRDSISVDWTWNERRIKLFDTAGMRKKSRVIEHKLERLSVGDSLRAIRFAEVVVLMLDVTIPFEKQDLQIADLVAREGRALVIAFNKWDLVEDRQAKMAELREMAERLLPQVRGVPLVPLSGLTGAGIDKLMSELLKVYATWNRRIPTAALNRWLASVLEHHPPPAVSGRRVKLRYMTQPKARPPTFVAFCSRPEALPDAYTRYLLNGIRETFKLAAVPLRLQLRKGENPFENKAKKR</sequence>
<comment type="function">
    <text evidence="8 10">GTPase that plays an essential role in the late steps of ribosome biogenesis.</text>
</comment>
<name>A0ABV2QTU4_9HYPH</name>
<dbReference type="NCBIfam" id="TIGR03594">
    <property type="entry name" value="GTPase_EngA"/>
    <property type="match status" value="1"/>
</dbReference>
<dbReference type="NCBIfam" id="TIGR00231">
    <property type="entry name" value="small_GTP"/>
    <property type="match status" value="2"/>
</dbReference>
<dbReference type="HAMAP" id="MF_00195">
    <property type="entry name" value="GTPase_Der"/>
    <property type="match status" value="1"/>
</dbReference>
<protein>
    <recommendedName>
        <fullName evidence="2 8">GTPase Der</fullName>
    </recommendedName>
    <alternativeName>
        <fullName evidence="7 8">GTP-binding protein EngA</fullName>
    </alternativeName>
</protein>
<dbReference type="InterPro" id="IPR032859">
    <property type="entry name" value="KH_dom-like"/>
</dbReference>
<dbReference type="InterPro" id="IPR031166">
    <property type="entry name" value="G_ENGA"/>
</dbReference>
<dbReference type="PRINTS" id="PR00326">
    <property type="entry name" value="GTP1OBG"/>
</dbReference>
<dbReference type="PANTHER" id="PTHR43834">
    <property type="entry name" value="GTPASE DER"/>
    <property type="match status" value="1"/>
</dbReference>
<evidence type="ECO:0000256" key="8">
    <source>
        <dbReference type="HAMAP-Rule" id="MF_00195"/>
    </source>
</evidence>
<dbReference type="EMBL" id="JBEPSM010000001">
    <property type="protein sequence ID" value="MET4632430.1"/>
    <property type="molecule type" value="Genomic_DNA"/>
</dbReference>
<keyword evidence="5 8" id="KW-0547">Nucleotide-binding</keyword>
<evidence type="ECO:0000256" key="5">
    <source>
        <dbReference type="ARBA" id="ARBA00022741"/>
    </source>
</evidence>
<accession>A0ABV2QTU4</accession>
<dbReference type="PIRSF" id="PIRSF006485">
    <property type="entry name" value="GTP-binding_EngA"/>
    <property type="match status" value="1"/>
</dbReference>
<feature type="domain" description="EngA-type G" evidence="11">
    <location>
        <begin position="3"/>
        <end position="167"/>
    </location>
</feature>
<evidence type="ECO:0000256" key="9">
    <source>
        <dbReference type="PROSITE-ProRule" id="PRU01049"/>
    </source>
</evidence>
<evidence type="ECO:0000313" key="12">
    <source>
        <dbReference type="EMBL" id="MET4632430.1"/>
    </source>
</evidence>
<dbReference type="Proteomes" id="UP001549321">
    <property type="component" value="Unassembled WGS sequence"/>
</dbReference>
<evidence type="ECO:0000256" key="1">
    <source>
        <dbReference type="ARBA" id="ARBA00008279"/>
    </source>
</evidence>
<dbReference type="InterPro" id="IPR027417">
    <property type="entry name" value="P-loop_NTPase"/>
</dbReference>
<proteinExistence type="inferred from homology"/>
<reference evidence="12 13" key="1">
    <citation type="submission" date="2024-06" db="EMBL/GenBank/DDBJ databases">
        <title>Sorghum-associated microbial communities from plants grown in Nebraska, USA.</title>
        <authorList>
            <person name="Schachtman D."/>
        </authorList>
    </citation>
    <scope>NUCLEOTIDE SEQUENCE [LARGE SCALE GENOMIC DNA]</scope>
    <source>
        <strain evidence="12 13">3207</strain>
    </source>
</reference>
<dbReference type="CDD" id="cd01895">
    <property type="entry name" value="EngA2"/>
    <property type="match status" value="1"/>
</dbReference>
<feature type="binding site" evidence="8">
    <location>
        <begin position="319"/>
        <end position="322"/>
    </location>
    <ligand>
        <name>GTP</name>
        <dbReference type="ChEBI" id="CHEBI:37565"/>
        <label>2</label>
    </ligand>
</feature>
<comment type="subunit">
    <text evidence="8">Associates with the 50S ribosomal subunit.</text>
</comment>
<comment type="caution">
    <text evidence="12">The sequence shown here is derived from an EMBL/GenBank/DDBJ whole genome shotgun (WGS) entry which is preliminary data.</text>
</comment>
<keyword evidence="6 8" id="KW-0342">GTP-binding</keyword>
<evidence type="ECO:0000256" key="6">
    <source>
        <dbReference type="ARBA" id="ARBA00023134"/>
    </source>
</evidence>
<keyword evidence="4 10" id="KW-0677">Repeat</keyword>
<dbReference type="CDD" id="cd01894">
    <property type="entry name" value="EngA1"/>
    <property type="match status" value="1"/>
</dbReference>
<evidence type="ECO:0000313" key="13">
    <source>
        <dbReference type="Proteomes" id="UP001549321"/>
    </source>
</evidence>
<dbReference type="Gene3D" id="3.40.50.300">
    <property type="entry name" value="P-loop containing nucleotide triphosphate hydrolases"/>
    <property type="match status" value="2"/>
</dbReference>
<keyword evidence="13" id="KW-1185">Reference proteome</keyword>
<gene>
    <name evidence="8" type="primary">der</name>
    <name evidence="12" type="ORF">ABIE08_000343</name>
</gene>
<feature type="binding site" evidence="8">
    <location>
        <begin position="253"/>
        <end position="257"/>
    </location>
    <ligand>
        <name>GTP</name>
        <dbReference type="ChEBI" id="CHEBI:37565"/>
        <label>2</label>
    </ligand>
</feature>
<dbReference type="InterPro" id="IPR006073">
    <property type="entry name" value="GTP-bd"/>
</dbReference>
<evidence type="ECO:0000259" key="11">
    <source>
        <dbReference type="PROSITE" id="PS51712"/>
    </source>
</evidence>
<evidence type="ECO:0000256" key="4">
    <source>
        <dbReference type="ARBA" id="ARBA00022737"/>
    </source>
</evidence>
<dbReference type="RefSeq" id="WP_354548250.1">
    <property type="nucleotide sequence ID" value="NZ_JBEPSM010000001.1"/>
</dbReference>
<dbReference type="InterPro" id="IPR005225">
    <property type="entry name" value="Small_GTP-bd"/>
</dbReference>
<feature type="binding site" evidence="8">
    <location>
        <begin position="9"/>
        <end position="16"/>
    </location>
    <ligand>
        <name>GTP</name>
        <dbReference type="ChEBI" id="CHEBI:37565"/>
        <label>1</label>
    </ligand>
</feature>
<dbReference type="Pfam" id="PF01926">
    <property type="entry name" value="MMR_HSR1"/>
    <property type="match status" value="2"/>
</dbReference>
<dbReference type="PROSITE" id="PS51712">
    <property type="entry name" value="G_ENGA"/>
    <property type="match status" value="2"/>
</dbReference>
<evidence type="ECO:0000256" key="2">
    <source>
        <dbReference type="ARBA" id="ARBA00020953"/>
    </source>
</evidence>
<dbReference type="InterPro" id="IPR016484">
    <property type="entry name" value="GTPase_Der"/>
</dbReference>
<dbReference type="PANTHER" id="PTHR43834:SF6">
    <property type="entry name" value="GTPASE DER"/>
    <property type="match status" value="1"/>
</dbReference>
<dbReference type="Gene3D" id="3.30.300.20">
    <property type="match status" value="1"/>
</dbReference>
<feature type="binding site" evidence="8">
    <location>
        <begin position="206"/>
        <end position="213"/>
    </location>
    <ligand>
        <name>GTP</name>
        <dbReference type="ChEBI" id="CHEBI:37565"/>
        <label>2</label>
    </ligand>
</feature>
<evidence type="ECO:0000256" key="10">
    <source>
        <dbReference type="RuleBase" id="RU004481"/>
    </source>
</evidence>
<comment type="similarity">
    <text evidence="1 8 9 10">Belongs to the TRAFAC class TrmE-Era-EngA-EngB-Septin-like GTPase superfamily. EngA (Der) GTPase family.</text>
</comment>
<feature type="binding site" evidence="8">
    <location>
        <begin position="119"/>
        <end position="122"/>
    </location>
    <ligand>
        <name>GTP</name>
        <dbReference type="ChEBI" id="CHEBI:37565"/>
        <label>1</label>
    </ligand>
</feature>
<evidence type="ECO:0000256" key="3">
    <source>
        <dbReference type="ARBA" id="ARBA00022517"/>
    </source>
</evidence>
<dbReference type="InterPro" id="IPR015946">
    <property type="entry name" value="KH_dom-like_a/b"/>
</dbReference>
<feature type="domain" description="EngA-type G" evidence="11">
    <location>
        <begin position="200"/>
        <end position="376"/>
    </location>
</feature>
<dbReference type="SUPFAM" id="SSF52540">
    <property type="entry name" value="P-loop containing nucleoside triphosphate hydrolases"/>
    <property type="match status" value="2"/>
</dbReference>
<evidence type="ECO:0000256" key="7">
    <source>
        <dbReference type="ARBA" id="ARBA00032345"/>
    </source>
</evidence>
<feature type="binding site" evidence="8">
    <location>
        <begin position="56"/>
        <end position="60"/>
    </location>
    <ligand>
        <name>GTP</name>
        <dbReference type="ChEBI" id="CHEBI:37565"/>
        <label>1</label>
    </ligand>
</feature>
<keyword evidence="3 8" id="KW-0690">Ribosome biogenesis</keyword>
<organism evidence="12 13">
    <name type="scientific">Kaistia defluvii</name>
    <dbReference type="NCBI Taxonomy" id="410841"/>
    <lineage>
        <taxon>Bacteria</taxon>
        <taxon>Pseudomonadati</taxon>
        <taxon>Pseudomonadota</taxon>
        <taxon>Alphaproteobacteria</taxon>
        <taxon>Hyphomicrobiales</taxon>
        <taxon>Kaistiaceae</taxon>
        <taxon>Kaistia</taxon>
    </lineage>
</organism>
<dbReference type="Pfam" id="PF14714">
    <property type="entry name" value="KH_dom-like"/>
    <property type="match status" value="1"/>
</dbReference>